<comment type="subcellular location">
    <subcellularLocation>
        <location evidence="1">Membrane</location>
        <topology evidence="1">Multi-pass membrane protein</topology>
    </subcellularLocation>
</comment>
<evidence type="ECO:0000313" key="7">
    <source>
        <dbReference type="EMBL" id="MCS7481165.1"/>
    </source>
</evidence>
<feature type="transmembrane region" description="Helical" evidence="5">
    <location>
        <begin position="123"/>
        <end position="141"/>
    </location>
</feature>
<dbReference type="RefSeq" id="WP_259626661.1">
    <property type="nucleotide sequence ID" value="NZ_JANYMP010000017.1"/>
</dbReference>
<keyword evidence="8" id="KW-1185">Reference proteome</keyword>
<feature type="transmembrane region" description="Helical" evidence="5">
    <location>
        <begin position="147"/>
        <end position="166"/>
    </location>
</feature>
<evidence type="ECO:0000256" key="2">
    <source>
        <dbReference type="ARBA" id="ARBA00022692"/>
    </source>
</evidence>
<keyword evidence="3 5" id="KW-1133">Transmembrane helix</keyword>
<evidence type="ECO:0000256" key="3">
    <source>
        <dbReference type="ARBA" id="ARBA00022989"/>
    </source>
</evidence>
<dbReference type="GO" id="GO:0016020">
    <property type="term" value="C:membrane"/>
    <property type="evidence" value="ECO:0007669"/>
    <property type="project" value="UniProtKB-SubCell"/>
</dbReference>
<sequence length="182" mass="19953">MGEALWFASRACGLLALVLLTGTFVLGLLTSGRQATVAWPRFTIAALHRNLSLLALVFLAVHITTAIVDGYVALDWVDVVVPFVSDYQPFWIGLGAVAVDVLLAVVVTSLLRTRVPPRVWRALHWTAYACWPIAVAHGFGMGDADLWWVWALNGLCVVAVLAGLVWRAQRTHPDTRARVEAR</sequence>
<dbReference type="EMBL" id="JANYMP010000017">
    <property type="protein sequence ID" value="MCS7481165.1"/>
    <property type="molecule type" value="Genomic_DNA"/>
</dbReference>
<feature type="transmembrane region" description="Helical" evidence="5">
    <location>
        <begin position="51"/>
        <end position="74"/>
    </location>
</feature>
<evidence type="ECO:0000259" key="6">
    <source>
        <dbReference type="Pfam" id="PF01794"/>
    </source>
</evidence>
<evidence type="ECO:0000256" key="5">
    <source>
        <dbReference type="SAM" id="Phobius"/>
    </source>
</evidence>
<dbReference type="AlphaFoldDB" id="A0A9X2VQV7"/>
<feature type="transmembrane region" description="Helical" evidence="5">
    <location>
        <begin position="90"/>
        <end position="111"/>
    </location>
</feature>
<dbReference type="Proteomes" id="UP001141259">
    <property type="component" value="Unassembled WGS sequence"/>
</dbReference>
<dbReference type="InterPro" id="IPR013130">
    <property type="entry name" value="Fe3_Rdtase_TM_dom"/>
</dbReference>
<feature type="transmembrane region" description="Helical" evidence="5">
    <location>
        <begin position="6"/>
        <end position="30"/>
    </location>
</feature>
<evidence type="ECO:0000256" key="1">
    <source>
        <dbReference type="ARBA" id="ARBA00004141"/>
    </source>
</evidence>
<protein>
    <submittedName>
        <fullName evidence="7">Ferric reductase-like transmembrane domain-containing protein</fullName>
    </submittedName>
</protein>
<dbReference type="Pfam" id="PF01794">
    <property type="entry name" value="Ferric_reduct"/>
    <property type="match status" value="1"/>
</dbReference>
<gene>
    <name evidence="7" type="ORF">NZH93_30285</name>
</gene>
<evidence type="ECO:0000256" key="4">
    <source>
        <dbReference type="ARBA" id="ARBA00023136"/>
    </source>
</evidence>
<evidence type="ECO:0000313" key="8">
    <source>
        <dbReference type="Proteomes" id="UP001141259"/>
    </source>
</evidence>
<proteinExistence type="predicted"/>
<feature type="domain" description="Ferric oxidoreductase" evidence="6">
    <location>
        <begin position="12"/>
        <end position="134"/>
    </location>
</feature>
<accession>A0A9X2VQV7</accession>
<name>A0A9X2VQV7_9PSEU</name>
<reference evidence="7" key="1">
    <citation type="submission" date="2022-08" db="EMBL/GenBank/DDBJ databases">
        <authorList>
            <person name="Tistechok S."/>
            <person name="Samborskyy M."/>
            <person name="Roman I."/>
        </authorList>
    </citation>
    <scope>NUCLEOTIDE SEQUENCE</scope>
    <source>
        <strain evidence="7">DSM 103496</strain>
    </source>
</reference>
<comment type="caution">
    <text evidence="7">The sequence shown here is derived from an EMBL/GenBank/DDBJ whole genome shotgun (WGS) entry which is preliminary data.</text>
</comment>
<keyword evidence="4 5" id="KW-0472">Membrane</keyword>
<keyword evidence="2 5" id="KW-0812">Transmembrane</keyword>
<organism evidence="7 8">
    <name type="scientific">Umezawaea endophytica</name>
    <dbReference type="NCBI Taxonomy" id="1654476"/>
    <lineage>
        <taxon>Bacteria</taxon>
        <taxon>Bacillati</taxon>
        <taxon>Actinomycetota</taxon>
        <taxon>Actinomycetes</taxon>
        <taxon>Pseudonocardiales</taxon>
        <taxon>Pseudonocardiaceae</taxon>
        <taxon>Umezawaea</taxon>
    </lineage>
</organism>